<dbReference type="SUPFAM" id="SSF53448">
    <property type="entry name" value="Nucleotide-diphospho-sugar transferases"/>
    <property type="match status" value="1"/>
</dbReference>
<keyword evidence="4" id="KW-0812">Transmembrane</keyword>
<dbReference type="PANTHER" id="PTHR43179:SF12">
    <property type="entry name" value="GALACTOFURANOSYLTRANSFERASE GLFT2"/>
    <property type="match status" value="1"/>
</dbReference>
<comment type="caution">
    <text evidence="5">The sequence shown here is derived from an EMBL/GenBank/DDBJ whole genome shotgun (WGS) entry which is preliminary data.</text>
</comment>
<dbReference type="AlphaFoldDB" id="X1HT91"/>
<evidence type="ECO:0000313" key="5">
    <source>
        <dbReference type="EMBL" id="GAH48468.1"/>
    </source>
</evidence>
<keyword evidence="4" id="KW-0472">Membrane</keyword>
<dbReference type="GO" id="GO:0016757">
    <property type="term" value="F:glycosyltransferase activity"/>
    <property type="evidence" value="ECO:0007669"/>
    <property type="project" value="UniProtKB-KW"/>
</dbReference>
<gene>
    <name evidence="5" type="ORF">S03H2_37361</name>
</gene>
<accession>X1HT91</accession>
<dbReference type="EMBL" id="BARU01022996">
    <property type="protein sequence ID" value="GAH48468.1"/>
    <property type="molecule type" value="Genomic_DNA"/>
</dbReference>
<evidence type="ECO:0000256" key="2">
    <source>
        <dbReference type="ARBA" id="ARBA00022676"/>
    </source>
</evidence>
<dbReference type="Gene3D" id="3.90.550.10">
    <property type="entry name" value="Spore Coat Polysaccharide Biosynthesis Protein SpsA, Chain A"/>
    <property type="match status" value="1"/>
</dbReference>
<keyword evidence="4" id="KW-1133">Transmembrane helix</keyword>
<feature type="transmembrane region" description="Helical" evidence="4">
    <location>
        <begin position="207"/>
        <end position="227"/>
    </location>
</feature>
<protein>
    <recommendedName>
        <fullName evidence="6">Glycosyltransferase 2-like domain-containing protein</fullName>
    </recommendedName>
</protein>
<evidence type="ECO:0000256" key="3">
    <source>
        <dbReference type="ARBA" id="ARBA00022679"/>
    </source>
</evidence>
<keyword evidence="3" id="KW-0808">Transferase</keyword>
<evidence type="ECO:0000256" key="4">
    <source>
        <dbReference type="SAM" id="Phobius"/>
    </source>
</evidence>
<dbReference type="InterPro" id="IPR029044">
    <property type="entry name" value="Nucleotide-diphossugar_trans"/>
</dbReference>
<proteinExistence type="inferred from homology"/>
<name>X1HT91_9ZZZZ</name>
<dbReference type="PANTHER" id="PTHR43179">
    <property type="entry name" value="RHAMNOSYLTRANSFERASE WBBL"/>
    <property type="match status" value="1"/>
</dbReference>
<evidence type="ECO:0008006" key="6">
    <source>
        <dbReference type="Google" id="ProtNLM"/>
    </source>
</evidence>
<dbReference type="Pfam" id="PF13641">
    <property type="entry name" value="Glyco_tranf_2_3"/>
    <property type="match status" value="1"/>
</dbReference>
<feature type="non-terminal residue" evidence="5">
    <location>
        <position position="1"/>
    </location>
</feature>
<sequence length="254" mass="29179">DSVNYLKERFPWVELIENHKNLGFAQGNNVGIKYALEKGADYILILNNDTIVSTSLLRDLLDVVSKDRTIGIAGPKVLYYHKKDRIWFAGGKVSLLLGNTWHIGNRRRDGQKSQNIIEEDYQTGCALLIRRETVNKIGMFDPQYFAYFEDTDLCLRARNNGFRVVCVQDAKIWHKVSGTTGRGLTSKKAYLKAKSGVKFFKKYSPRLFYYTTVPISILGYIILRSVIERLKKKRGIFNAFIKGLRDGRNLISER</sequence>
<keyword evidence="2" id="KW-0328">Glycosyltransferase</keyword>
<reference evidence="5" key="1">
    <citation type="journal article" date="2014" name="Front. Microbiol.">
        <title>High frequency of phylogenetically diverse reductive dehalogenase-homologous genes in deep subseafloor sedimentary metagenomes.</title>
        <authorList>
            <person name="Kawai M."/>
            <person name="Futagami T."/>
            <person name="Toyoda A."/>
            <person name="Takaki Y."/>
            <person name="Nishi S."/>
            <person name="Hori S."/>
            <person name="Arai W."/>
            <person name="Tsubouchi T."/>
            <person name="Morono Y."/>
            <person name="Uchiyama I."/>
            <person name="Ito T."/>
            <person name="Fujiyama A."/>
            <person name="Inagaki F."/>
            <person name="Takami H."/>
        </authorList>
    </citation>
    <scope>NUCLEOTIDE SEQUENCE</scope>
    <source>
        <strain evidence="5">Expedition CK06-06</strain>
    </source>
</reference>
<evidence type="ECO:0000256" key="1">
    <source>
        <dbReference type="ARBA" id="ARBA00006739"/>
    </source>
</evidence>
<dbReference type="CDD" id="cd04186">
    <property type="entry name" value="GT_2_like_c"/>
    <property type="match status" value="1"/>
</dbReference>
<comment type="similarity">
    <text evidence="1">Belongs to the glycosyltransferase 2 family.</text>
</comment>
<organism evidence="5">
    <name type="scientific">marine sediment metagenome</name>
    <dbReference type="NCBI Taxonomy" id="412755"/>
    <lineage>
        <taxon>unclassified sequences</taxon>
        <taxon>metagenomes</taxon>
        <taxon>ecological metagenomes</taxon>
    </lineage>
</organism>